<accession>A0ABR2R822</accession>
<organism evidence="1 2">
    <name type="scientific">Hibiscus sabdariffa</name>
    <name type="common">roselle</name>
    <dbReference type="NCBI Taxonomy" id="183260"/>
    <lineage>
        <taxon>Eukaryota</taxon>
        <taxon>Viridiplantae</taxon>
        <taxon>Streptophyta</taxon>
        <taxon>Embryophyta</taxon>
        <taxon>Tracheophyta</taxon>
        <taxon>Spermatophyta</taxon>
        <taxon>Magnoliopsida</taxon>
        <taxon>eudicotyledons</taxon>
        <taxon>Gunneridae</taxon>
        <taxon>Pentapetalae</taxon>
        <taxon>rosids</taxon>
        <taxon>malvids</taxon>
        <taxon>Malvales</taxon>
        <taxon>Malvaceae</taxon>
        <taxon>Malvoideae</taxon>
        <taxon>Hibiscus</taxon>
    </lineage>
</organism>
<evidence type="ECO:0000313" key="2">
    <source>
        <dbReference type="Proteomes" id="UP001396334"/>
    </source>
</evidence>
<dbReference type="PANTHER" id="PTHR33710:SF62">
    <property type="entry name" value="DUF4283 DOMAIN PROTEIN"/>
    <property type="match status" value="1"/>
</dbReference>
<dbReference type="EMBL" id="JBBPBN010000025">
    <property type="protein sequence ID" value="KAK9008989.1"/>
    <property type="molecule type" value="Genomic_DNA"/>
</dbReference>
<keyword evidence="2" id="KW-1185">Reference proteome</keyword>
<gene>
    <name evidence="1" type="ORF">V6N11_080465</name>
</gene>
<proteinExistence type="predicted"/>
<dbReference type="Proteomes" id="UP001396334">
    <property type="component" value="Unassembled WGS sequence"/>
</dbReference>
<evidence type="ECO:0000313" key="1">
    <source>
        <dbReference type="EMBL" id="KAK9008989.1"/>
    </source>
</evidence>
<dbReference type="PANTHER" id="PTHR33710">
    <property type="entry name" value="BNAC02G09200D PROTEIN"/>
    <property type="match status" value="1"/>
</dbReference>
<reference evidence="1 2" key="1">
    <citation type="journal article" date="2024" name="G3 (Bethesda)">
        <title>Genome assembly of Hibiscus sabdariffa L. provides insights into metabolisms of medicinal natural products.</title>
        <authorList>
            <person name="Kim T."/>
        </authorList>
    </citation>
    <scope>NUCLEOTIDE SEQUENCE [LARGE SCALE GENOMIC DNA]</scope>
    <source>
        <strain evidence="1">TK-2024</strain>
        <tissue evidence="1">Old leaves</tissue>
    </source>
</reference>
<name>A0ABR2R822_9ROSI</name>
<comment type="caution">
    <text evidence="1">The sequence shown here is derived from an EMBL/GenBank/DDBJ whole genome shotgun (WGS) entry which is preliminary data.</text>
</comment>
<evidence type="ECO:0008006" key="3">
    <source>
        <dbReference type="Google" id="ProtNLM"/>
    </source>
</evidence>
<protein>
    <recommendedName>
        <fullName evidence="3">Reverse transcriptase</fullName>
    </recommendedName>
</protein>
<sequence length="200" mass="23389">MERIHKKCDFSHGLDISSNVSRGGLSIGWKDDVSISIRSFSLHHIDLLILDNNGSSQWRLTGFYGGLVVQDKVHSWSLLRQLNDSPLIPWIQWQLVYLGMGRTTANYLRAGLDRGVVNSAWECFFLDYRVDHLPHLFSDHCPFFLNTCPNLGQPQQFWHFRFEAFWLLESFCEVEVKHLWTSFTGSVSLGLDRWFRKIRR</sequence>